<dbReference type="InterPro" id="IPR046335">
    <property type="entry name" value="LacI/GalR-like_sensor"/>
</dbReference>
<keyword evidence="7" id="KW-1185">Reference proteome</keyword>
<dbReference type="InterPro" id="IPR000843">
    <property type="entry name" value="HTH_LacI"/>
</dbReference>
<dbReference type="Pfam" id="PF13377">
    <property type="entry name" value="Peripla_BP_3"/>
    <property type="match status" value="1"/>
</dbReference>
<dbReference type="Gene3D" id="1.10.260.40">
    <property type="entry name" value="lambda repressor-like DNA-binding domains"/>
    <property type="match status" value="1"/>
</dbReference>
<evidence type="ECO:0000256" key="1">
    <source>
        <dbReference type="ARBA" id="ARBA00023015"/>
    </source>
</evidence>
<dbReference type="CDD" id="cd01392">
    <property type="entry name" value="HTH_LacI"/>
    <property type="match status" value="1"/>
</dbReference>
<dbReference type="InterPro" id="IPR001387">
    <property type="entry name" value="Cro/C1-type_HTH"/>
</dbReference>
<evidence type="ECO:0000313" key="7">
    <source>
        <dbReference type="Proteomes" id="UP000093352"/>
    </source>
</evidence>
<dbReference type="PANTHER" id="PTHR30146">
    <property type="entry name" value="LACI-RELATED TRANSCRIPTIONAL REPRESSOR"/>
    <property type="match status" value="1"/>
</dbReference>
<dbReference type="GO" id="GO:0000976">
    <property type="term" value="F:transcription cis-regulatory region binding"/>
    <property type="evidence" value="ECO:0007669"/>
    <property type="project" value="TreeGrafter"/>
</dbReference>
<dbReference type="PANTHER" id="PTHR30146:SF109">
    <property type="entry name" value="HTH-TYPE TRANSCRIPTIONAL REGULATOR GALS"/>
    <property type="match status" value="1"/>
</dbReference>
<dbReference type="PROSITE" id="PS50943">
    <property type="entry name" value="HTH_CROC1"/>
    <property type="match status" value="1"/>
</dbReference>
<dbReference type="STRING" id="1871336.BBG48_06135"/>
<accession>A0A371IME6</accession>
<dbReference type="SUPFAM" id="SSF47413">
    <property type="entry name" value="lambda repressor-like DNA-binding domains"/>
    <property type="match status" value="1"/>
</dbReference>
<sequence>MSKITIRDVAKKCNVSVSTVSRAINNQDDINPETKNKILSAIDELGYIPNSNARSLKITESNVIAVLIKGLSNPFYLPMFSIIESKINSNGYTFSFYKIEENEDEISVALKLINEEKLKGIIFLGGFFVQNEEKLKKIKVPFVISTILNKDIIMPNCAFIGVDDFEESKKIVNYLISLGHKKIAFVGARKDDKSIGMLRKNGYIAALKDNKLPVVDNLIFFADKNVNPYNFEHGYDIIENILKINKDFTAIYAISDSIAIGITKKLLEIGYKIPDNFSIVGFDGLRINRFITPSITTIKQPIEEIASSACDVLFDMIQNGNNKQKIIKFDGELWVGQTTRKID</sequence>
<dbReference type="SUPFAM" id="SSF53822">
    <property type="entry name" value="Periplasmic binding protein-like I"/>
    <property type="match status" value="1"/>
</dbReference>
<dbReference type="PROSITE" id="PS50932">
    <property type="entry name" value="HTH_LACI_2"/>
    <property type="match status" value="1"/>
</dbReference>
<comment type="caution">
    <text evidence="6">The sequence shown here is derived from an EMBL/GenBank/DDBJ whole genome shotgun (WGS) entry which is preliminary data.</text>
</comment>
<dbReference type="GO" id="GO:0003700">
    <property type="term" value="F:DNA-binding transcription factor activity"/>
    <property type="evidence" value="ECO:0007669"/>
    <property type="project" value="TreeGrafter"/>
</dbReference>
<dbReference type="RefSeq" id="WP_068911999.1">
    <property type="nucleotide sequence ID" value="NZ_MBEW02000005.1"/>
</dbReference>
<evidence type="ECO:0000259" key="5">
    <source>
        <dbReference type="PROSITE" id="PS50943"/>
    </source>
</evidence>
<evidence type="ECO:0000256" key="2">
    <source>
        <dbReference type="ARBA" id="ARBA00023125"/>
    </source>
</evidence>
<dbReference type="InterPro" id="IPR028082">
    <property type="entry name" value="Peripla_BP_I"/>
</dbReference>
<keyword evidence="3" id="KW-0804">Transcription</keyword>
<feature type="domain" description="HTH lacI-type" evidence="4">
    <location>
        <begin position="4"/>
        <end position="58"/>
    </location>
</feature>
<keyword evidence="2" id="KW-0238">DNA-binding</keyword>
<gene>
    <name evidence="6" type="ORF">BBG48_003570</name>
</gene>
<evidence type="ECO:0000256" key="3">
    <source>
        <dbReference type="ARBA" id="ARBA00023163"/>
    </source>
</evidence>
<dbReference type="Proteomes" id="UP000093352">
    <property type="component" value="Unassembled WGS sequence"/>
</dbReference>
<dbReference type="EMBL" id="MBEW02000005">
    <property type="protein sequence ID" value="RDY21673.1"/>
    <property type="molecule type" value="Genomic_DNA"/>
</dbReference>
<dbReference type="Gene3D" id="3.40.50.2300">
    <property type="match status" value="2"/>
</dbReference>
<dbReference type="SMART" id="SM00354">
    <property type="entry name" value="HTH_LACI"/>
    <property type="match status" value="1"/>
</dbReference>
<dbReference type="Pfam" id="PF00356">
    <property type="entry name" value="LacI"/>
    <property type="match status" value="1"/>
</dbReference>
<protein>
    <submittedName>
        <fullName evidence="6">LacI family transcriptional regulator</fullName>
    </submittedName>
</protein>
<reference evidence="6 7" key="1">
    <citation type="journal article" date="2016" name="Genome Announc.">
        <title>Draft Genome Sequence of Criibacterium bergeronii gen. nov., sp. nov., Strain CCRI-22567T, Isolated from a Vaginal Sample from a Woman with Bacterial Vaginosis.</title>
        <authorList>
            <person name="Maheux A.F."/>
            <person name="Berube E."/>
            <person name="Boudreau D.K."/>
            <person name="Raymond F."/>
            <person name="Corbeil J."/>
            <person name="Roy P.H."/>
            <person name="Boissinot M."/>
            <person name="Omar R.F."/>
        </authorList>
    </citation>
    <scope>NUCLEOTIDE SEQUENCE [LARGE SCALE GENOMIC DNA]</scope>
    <source>
        <strain evidence="6 7">CCRI-22567</strain>
    </source>
</reference>
<evidence type="ECO:0000313" key="6">
    <source>
        <dbReference type="EMBL" id="RDY21673.1"/>
    </source>
</evidence>
<name>A0A371IME6_9FIRM</name>
<dbReference type="CDD" id="cd06267">
    <property type="entry name" value="PBP1_LacI_sugar_binding-like"/>
    <property type="match status" value="1"/>
</dbReference>
<feature type="domain" description="HTH cro/C1-type" evidence="5">
    <location>
        <begin position="3"/>
        <end position="48"/>
    </location>
</feature>
<organism evidence="6 7">
    <name type="scientific">Criibacterium bergeronii</name>
    <dbReference type="NCBI Taxonomy" id="1871336"/>
    <lineage>
        <taxon>Bacteria</taxon>
        <taxon>Bacillati</taxon>
        <taxon>Bacillota</taxon>
        <taxon>Clostridia</taxon>
        <taxon>Peptostreptococcales</taxon>
        <taxon>Filifactoraceae</taxon>
        <taxon>Criibacterium</taxon>
    </lineage>
</organism>
<proteinExistence type="predicted"/>
<keyword evidence="1" id="KW-0805">Transcription regulation</keyword>
<dbReference type="AlphaFoldDB" id="A0A371IME6"/>
<evidence type="ECO:0000259" key="4">
    <source>
        <dbReference type="PROSITE" id="PS50932"/>
    </source>
</evidence>
<dbReference type="InterPro" id="IPR010982">
    <property type="entry name" value="Lambda_DNA-bd_dom_sf"/>
</dbReference>